<proteinExistence type="predicted"/>
<feature type="coiled-coil region" evidence="1">
    <location>
        <begin position="105"/>
        <end position="152"/>
    </location>
</feature>
<dbReference type="AlphaFoldDB" id="A0AAV7V7Z1"/>
<evidence type="ECO:0000256" key="2">
    <source>
        <dbReference type="SAM" id="MobiDB-lite"/>
    </source>
</evidence>
<feature type="compositionally biased region" description="Basic residues" evidence="2">
    <location>
        <begin position="402"/>
        <end position="424"/>
    </location>
</feature>
<accession>A0AAV7V7Z1</accession>
<feature type="coiled-coil region" evidence="1">
    <location>
        <begin position="268"/>
        <end position="315"/>
    </location>
</feature>
<keyword evidence="4" id="KW-1185">Reference proteome</keyword>
<gene>
    <name evidence="3" type="ORF">NDU88_001486</name>
</gene>
<feature type="region of interest" description="Disordered" evidence="2">
    <location>
        <begin position="393"/>
        <end position="424"/>
    </location>
</feature>
<evidence type="ECO:0000313" key="4">
    <source>
        <dbReference type="Proteomes" id="UP001066276"/>
    </source>
</evidence>
<reference evidence="3" key="1">
    <citation type="journal article" date="2022" name="bioRxiv">
        <title>Sequencing and chromosome-scale assembly of the giantPleurodeles waltlgenome.</title>
        <authorList>
            <person name="Brown T."/>
            <person name="Elewa A."/>
            <person name="Iarovenko S."/>
            <person name="Subramanian E."/>
            <person name="Araus A.J."/>
            <person name="Petzold A."/>
            <person name="Susuki M."/>
            <person name="Suzuki K.-i.T."/>
            <person name="Hayashi T."/>
            <person name="Toyoda A."/>
            <person name="Oliveira C."/>
            <person name="Osipova E."/>
            <person name="Leigh N.D."/>
            <person name="Simon A."/>
            <person name="Yun M.H."/>
        </authorList>
    </citation>
    <scope>NUCLEOTIDE SEQUENCE</scope>
    <source>
        <strain evidence="3">20211129_DDA</strain>
        <tissue evidence="3">Liver</tissue>
    </source>
</reference>
<dbReference type="Proteomes" id="UP001066276">
    <property type="component" value="Chromosome 2_1"/>
</dbReference>
<protein>
    <submittedName>
        <fullName evidence="3">Uncharacterized protein</fullName>
    </submittedName>
</protein>
<evidence type="ECO:0000313" key="3">
    <source>
        <dbReference type="EMBL" id="KAJ1197630.1"/>
    </source>
</evidence>
<sequence length="424" mass="49633">MAERRKMWEQAAAELFDNSKTSTGPMGVQIQTTSNIIHQLEKARISELKKWWEMTSLTKYIVSGRVPRGLRILILPTLGDMDSDLLEEWRMQTADCSTKLMGTLITQAKRRMEEQIIKIEQLTKELEKMPNQQEISNQLAKMEERIKYKEEEIKSRKAHKFNRDKMDYEHGRIYTFARKYDIVRTKDMSKSGAYCAVQQISADDSSEIESSADEIPRNKLDFQGEMRLMQMITPPPGQNRRRDMDSDLLEEWRMQTADCSTKLMGTLITQAKRRMEEQIIKIEQLTKELEKMPNQQEISNQLAKMEERIKYKEEEIKSRKAHKFNRDKMDYEHGRIYTFARKYDIVRTKDMSKSGAYCAVQQISADDSSEIESSADEIPRNKLDFQGEMRLMQMITPPPGQNRRRGRGSGRRGGARRRSNQLSN</sequence>
<dbReference type="EMBL" id="JANPWB010000003">
    <property type="protein sequence ID" value="KAJ1197630.1"/>
    <property type="molecule type" value="Genomic_DNA"/>
</dbReference>
<comment type="caution">
    <text evidence="3">The sequence shown here is derived from an EMBL/GenBank/DDBJ whole genome shotgun (WGS) entry which is preliminary data.</text>
</comment>
<evidence type="ECO:0000256" key="1">
    <source>
        <dbReference type="SAM" id="Coils"/>
    </source>
</evidence>
<keyword evidence="1" id="KW-0175">Coiled coil</keyword>
<organism evidence="3 4">
    <name type="scientific">Pleurodeles waltl</name>
    <name type="common">Iberian ribbed newt</name>
    <dbReference type="NCBI Taxonomy" id="8319"/>
    <lineage>
        <taxon>Eukaryota</taxon>
        <taxon>Metazoa</taxon>
        <taxon>Chordata</taxon>
        <taxon>Craniata</taxon>
        <taxon>Vertebrata</taxon>
        <taxon>Euteleostomi</taxon>
        <taxon>Amphibia</taxon>
        <taxon>Batrachia</taxon>
        <taxon>Caudata</taxon>
        <taxon>Salamandroidea</taxon>
        <taxon>Salamandridae</taxon>
        <taxon>Pleurodelinae</taxon>
        <taxon>Pleurodeles</taxon>
    </lineage>
</organism>
<name>A0AAV7V7Z1_PLEWA</name>